<feature type="domain" description="SET" evidence="2">
    <location>
        <begin position="118"/>
        <end position="298"/>
    </location>
</feature>
<dbReference type="PANTHER" id="PTHR47332">
    <property type="entry name" value="SET DOMAIN-CONTAINING PROTEIN 5"/>
    <property type="match status" value="1"/>
</dbReference>
<dbReference type="SUPFAM" id="SSF82199">
    <property type="entry name" value="SET domain"/>
    <property type="match status" value="1"/>
</dbReference>
<accession>A0A8S0X082</accession>
<dbReference type="InterPro" id="IPR001214">
    <property type="entry name" value="SET_dom"/>
</dbReference>
<dbReference type="SMART" id="SM00317">
    <property type="entry name" value="SET"/>
    <property type="match status" value="1"/>
</dbReference>
<dbReference type="EMBL" id="CACVBS010000085">
    <property type="protein sequence ID" value="CAA7270096.1"/>
    <property type="molecule type" value="Genomic_DNA"/>
</dbReference>
<feature type="compositionally biased region" description="Basic residues" evidence="1">
    <location>
        <begin position="1"/>
        <end position="10"/>
    </location>
</feature>
<dbReference type="InterPro" id="IPR046341">
    <property type="entry name" value="SET_dom_sf"/>
</dbReference>
<dbReference type="CDD" id="cd20071">
    <property type="entry name" value="SET_SMYD"/>
    <property type="match status" value="1"/>
</dbReference>
<sequence length="419" mass="46814">MRRGFLKAKGKTLFDSEPPSAKQEPPIRIVEKIPFGKVEDAGIPDGYDGSSKLKYQQNDSRKIDYDDNYLVYTTVPMGFTHKADDPDGHSECIIHGPTKAKIVNTPGYPCTIPKPRRPNMCVIKPVADMGLGVFATCNIKVGELIFSERPLLVAPRAMEAPTKPPVSSNFTIDQQKQIAMYEFEKVLQCAVGRMSAERRAALMALANSHKEDGSGPILGIMRTNGFSIATELGDGPAPAPGQEYPSERSYSAICDMGSRINHSCMPNVTTSFMLSSFSMQFVASREIKAGEQLFYSYCGVVQSAADRQEELAPYGFECKCPACANATPERDRLRIEFQDKVLGLVRDVSWMRYPPDRDFLGRMLRYDQDVVAEGLNSQRMYRFVASIIGHLLTQLGMNQQAKRYLELEQAWKEIMKDRS</sequence>
<comment type="caution">
    <text evidence="3">The sequence shown here is derived from an EMBL/GenBank/DDBJ whole genome shotgun (WGS) entry which is preliminary data.</text>
</comment>
<gene>
    <name evidence="3" type="ORF">AAE3_LOCUS12323</name>
</gene>
<dbReference type="Pfam" id="PF00856">
    <property type="entry name" value="SET"/>
    <property type="match status" value="1"/>
</dbReference>
<organism evidence="3 4">
    <name type="scientific">Cyclocybe aegerita</name>
    <name type="common">Black poplar mushroom</name>
    <name type="synonym">Agrocybe aegerita</name>
    <dbReference type="NCBI Taxonomy" id="1973307"/>
    <lineage>
        <taxon>Eukaryota</taxon>
        <taxon>Fungi</taxon>
        <taxon>Dikarya</taxon>
        <taxon>Basidiomycota</taxon>
        <taxon>Agaricomycotina</taxon>
        <taxon>Agaricomycetes</taxon>
        <taxon>Agaricomycetidae</taxon>
        <taxon>Agaricales</taxon>
        <taxon>Agaricineae</taxon>
        <taxon>Bolbitiaceae</taxon>
        <taxon>Cyclocybe</taxon>
    </lineage>
</organism>
<dbReference type="PROSITE" id="PS50280">
    <property type="entry name" value="SET"/>
    <property type="match status" value="1"/>
</dbReference>
<dbReference type="PANTHER" id="PTHR47332:SF4">
    <property type="entry name" value="SET DOMAIN-CONTAINING PROTEIN 5"/>
    <property type="match status" value="1"/>
</dbReference>
<evidence type="ECO:0000256" key="1">
    <source>
        <dbReference type="SAM" id="MobiDB-lite"/>
    </source>
</evidence>
<dbReference type="AlphaFoldDB" id="A0A8S0X082"/>
<dbReference type="Gene3D" id="2.170.270.10">
    <property type="entry name" value="SET domain"/>
    <property type="match status" value="1"/>
</dbReference>
<keyword evidence="4" id="KW-1185">Reference proteome</keyword>
<dbReference type="Proteomes" id="UP000467700">
    <property type="component" value="Unassembled WGS sequence"/>
</dbReference>
<dbReference type="InterPro" id="IPR053185">
    <property type="entry name" value="SET_domain_protein"/>
</dbReference>
<protein>
    <recommendedName>
        <fullName evidence="2">SET domain-containing protein</fullName>
    </recommendedName>
</protein>
<reference evidence="3 4" key="1">
    <citation type="submission" date="2020-01" db="EMBL/GenBank/DDBJ databases">
        <authorList>
            <person name="Gupta K D."/>
        </authorList>
    </citation>
    <scope>NUCLEOTIDE SEQUENCE [LARGE SCALE GENOMIC DNA]</scope>
</reference>
<evidence type="ECO:0000313" key="4">
    <source>
        <dbReference type="Proteomes" id="UP000467700"/>
    </source>
</evidence>
<feature type="region of interest" description="Disordered" evidence="1">
    <location>
        <begin position="1"/>
        <end position="24"/>
    </location>
</feature>
<evidence type="ECO:0000313" key="3">
    <source>
        <dbReference type="EMBL" id="CAA7270096.1"/>
    </source>
</evidence>
<name>A0A8S0X082_CYCAE</name>
<evidence type="ECO:0000259" key="2">
    <source>
        <dbReference type="PROSITE" id="PS50280"/>
    </source>
</evidence>
<proteinExistence type="predicted"/>
<dbReference type="OrthoDB" id="5945798at2759"/>